<dbReference type="Proteomes" id="UP000578697">
    <property type="component" value="Unassembled WGS sequence"/>
</dbReference>
<evidence type="ECO:0000313" key="7">
    <source>
        <dbReference type="EMBL" id="MBB5217936.1"/>
    </source>
</evidence>
<sequence length="170" mass="18726">MDFTQVIRNRYSCKKYSDGVITEEQLNAVLEAGRLAPTAKNLQEQHVYVIQSAEGLAKVDSVTPCRYGATTVLMVAFDSKNVFTYPGGKRDSGVEDASIVATHMMLAAENAGVQSCWLNFFDPQKIKEAFNLPENEEVLMLLDLGFAAEGSGPLPNHTNRRDLAETVTYC</sequence>
<evidence type="ECO:0000256" key="3">
    <source>
        <dbReference type="ARBA" id="ARBA00022630"/>
    </source>
</evidence>
<dbReference type="InterPro" id="IPR000415">
    <property type="entry name" value="Nitroreductase-like"/>
</dbReference>
<comment type="cofactor">
    <cofactor evidence="1">
        <name>FMN</name>
        <dbReference type="ChEBI" id="CHEBI:58210"/>
    </cofactor>
</comment>
<proteinExistence type="inferred from homology"/>
<organism evidence="7 9">
    <name type="scientific">Treponema rectale</name>
    <dbReference type="NCBI Taxonomy" id="744512"/>
    <lineage>
        <taxon>Bacteria</taxon>
        <taxon>Pseudomonadati</taxon>
        <taxon>Spirochaetota</taxon>
        <taxon>Spirochaetia</taxon>
        <taxon>Spirochaetales</taxon>
        <taxon>Treponemataceae</taxon>
        <taxon>Treponema</taxon>
    </lineage>
</organism>
<dbReference type="InterPro" id="IPR029479">
    <property type="entry name" value="Nitroreductase"/>
</dbReference>
<dbReference type="RefSeq" id="WP_184651376.1">
    <property type="nucleotide sequence ID" value="NZ_JACHFR010000001.1"/>
</dbReference>
<dbReference type="EMBL" id="JACHFR010000001">
    <property type="protein sequence ID" value="MBB5217936.1"/>
    <property type="molecule type" value="Genomic_DNA"/>
</dbReference>
<evidence type="ECO:0000256" key="4">
    <source>
        <dbReference type="ARBA" id="ARBA00022643"/>
    </source>
</evidence>
<dbReference type="PANTHER" id="PTHR43673:SF2">
    <property type="entry name" value="NITROREDUCTASE"/>
    <property type="match status" value="1"/>
</dbReference>
<dbReference type="AlphaFoldDB" id="A0A840SDC7"/>
<dbReference type="Pfam" id="PF00881">
    <property type="entry name" value="Nitroreductase"/>
    <property type="match status" value="2"/>
</dbReference>
<keyword evidence="9" id="KW-1185">Reference proteome</keyword>
<evidence type="ECO:0000256" key="5">
    <source>
        <dbReference type="ARBA" id="ARBA00023002"/>
    </source>
</evidence>
<feature type="domain" description="Nitroreductase" evidence="6">
    <location>
        <begin position="7"/>
        <end position="59"/>
    </location>
</feature>
<feature type="domain" description="Nitroreductase" evidence="6">
    <location>
        <begin position="68"/>
        <end position="145"/>
    </location>
</feature>
<dbReference type="Proteomes" id="UP000593591">
    <property type="component" value="Chromosome"/>
</dbReference>
<dbReference type="EMBL" id="CP031517">
    <property type="protein sequence ID" value="QOS40346.1"/>
    <property type="molecule type" value="Genomic_DNA"/>
</dbReference>
<comment type="similarity">
    <text evidence="2">Belongs to the nitroreductase family.</text>
</comment>
<dbReference type="PANTHER" id="PTHR43673">
    <property type="entry name" value="NAD(P)H NITROREDUCTASE YDGI-RELATED"/>
    <property type="match status" value="1"/>
</dbReference>
<dbReference type="CDD" id="cd20609">
    <property type="entry name" value="nitroreductase"/>
    <property type="match status" value="1"/>
</dbReference>
<dbReference type="GO" id="GO:0016491">
    <property type="term" value="F:oxidoreductase activity"/>
    <property type="evidence" value="ECO:0007669"/>
    <property type="project" value="UniProtKB-KW"/>
</dbReference>
<dbReference type="SUPFAM" id="SSF55469">
    <property type="entry name" value="FMN-dependent nitroreductase-like"/>
    <property type="match status" value="1"/>
</dbReference>
<evidence type="ECO:0000256" key="1">
    <source>
        <dbReference type="ARBA" id="ARBA00001917"/>
    </source>
</evidence>
<reference evidence="8" key="1">
    <citation type="submission" date="2018-08" db="EMBL/GenBank/DDBJ databases">
        <title>The first complete genome of Treponema rectale (CHPAT), a commensal spirochete of the bovine rectum.</title>
        <authorList>
            <person name="Staton G.J."/>
            <person name="Clegg S.R."/>
            <person name="Carter S.D."/>
            <person name="Radford A.D."/>
            <person name="Darby A."/>
            <person name="Hall N."/>
            <person name="Birtles R.J."/>
            <person name="Evans N.J."/>
        </authorList>
    </citation>
    <scope>NUCLEOTIDE SEQUENCE [LARGE SCALE GENOMIC DNA]</scope>
    <source>
        <strain evidence="8">CHPA</strain>
    </source>
</reference>
<keyword evidence="5" id="KW-0560">Oxidoreductase</keyword>
<gene>
    <name evidence="8" type="ORF">DYE49_07695</name>
    <name evidence="7" type="ORF">HNP77_000280</name>
</gene>
<evidence type="ECO:0000256" key="2">
    <source>
        <dbReference type="ARBA" id="ARBA00007118"/>
    </source>
</evidence>
<protein>
    <submittedName>
        <fullName evidence="7">Nitroreductase</fullName>
    </submittedName>
</protein>
<keyword evidence="4" id="KW-0288">FMN</keyword>
<name>A0A840SDC7_9SPIR</name>
<dbReference type="Gene3D" id="3.40.109.10">
    <property type="entry name" value="NADH Oxidase"/>
    <property type="match status" value="1"/>
</dbReference>
<evidence type="ECO:0000313" key="8">
    <source>
        <dbReference type="EMBL" id="QOS40346.1"/>
    </source>
</evidence>
<accession>A0A840SDC7</accession>
<dbReference type="KEGG" id="trc:DYE49_07695"/>
<evidence type="ECO:0000259" key="6">
    <source>
        <dbReference type="Pfam" id="PF00881"/>
    </source>
</evidence>
<evidence type="ECO:0000313" key="9">
    <source>
        <dbReference type="Proteomes" id="UP000578697"/>
    </source>
</evidence>
<reference evidence="7 9" key="2">
    <citation type="submission" date="2020-08" db="EMBL/GenBank/DDBJ databases">
        <title>Genomic Encyclopedia of Type Strains, Phase IV (KMG-IV): sequencing the most valuable type-strain genomes for metagenomic binning, comparative biology and taxonomic classification.</title>
        <authorList>
            <person name="Goeker M."/>
        </authorList>
    </citation>
    <scope>NUCLEOTIDE SEQUENCE [LARGE SCALE GENOMIC DNA]</scope>
    <source>
        <strain evidence="7 9">DSM 103679</strain>
    </source>
</reference>
<keyword evidence="3" id="KW-0285">Flavoprotein</keyword>